<dbReference type="InterPro" id="IPR053136">
    <property type="entry name" value="UTP_pyrophosphatase-like"/>
</dbReference>
<organism evidence="2 3">
    <name type="scientific">Methanoculleus marisnigri</name>
    <dbReference type="NCBI Taxonomy" id="2198"/>
    <lineage>
        <taxon>Archaea</taxon>
        <taxon>Methanobacteriati</taxon>
        <taxon>Methanobacteriota</taxon>
        <taxon>Stenosarchaea group</taxon>
        <taxon>Methanomicrobia</taxon>
        <taxon>Methanomicrobiales</taxon>
        <taxon>Methanomicrobiaceae</taxon>
        <taxon>Methanoculleus</taxon>
    </lineage>
</organism>
<dbReference type="Pfam" id="PF01863">
    <property type="entry name" value="YgjP-like"/>
    <property type="match status" value="1"/>
</dbReference>
<reference evidence="3" key="1">
    <citation type="journal article" date="2015" name="MBio">
        <title>Genome-Resolved Metagenomic Analysis Reveals Roles for Candidate Phyla and Other Microbial Community Members in Biogeochemical Transformations in Oil Reservoirs.</title>
        <authorList>
            <person name="Hu P."/>
            <person name="Tom L."/>
            <person name="Singh A."/>
            <person name="Thomas B.C."/>
            <person name="Baker B.J."/>
            <person name="Piceno Y.M."/>
            <person name="Andersen G.L."/>
            <person name="Banfield J.F."/>
        </authorList>
    </citation>
    <scope>NUCLEOTIDE SEQUENCE [LARGE SCALE GENOMIC DNA]</scope>
</reference>
<dbReference type="InterPro" id="IPR002725">
    <property type="entry name" value="YgjP-like_metallopeptidase"/>
</dbReference>
<gene>
    <name evidence="2" type="ORF">XD82_0744</name>
</gene>
<sequence>MNRGAKERVPGGMTVVRKAVRSARLQVRPDGTLRVVAPPSFDIGELLQRNAAWIKERREEFDRLAAEGCGHEDLLLLHGRFHRLVRGARFCIDETCGAVACPSPGALRRNLSGLLKEEVLNRLEAYPDLAGQRRGQIAVKLQKTRWGSCSTLGNLNVNLRVIALPEPLREYVVVHEAAHLREQNHSKRFWDLVGDHYPGYRAAEAELRRYWVILERNRVWSSLRDTK</sequence>
<dbReference type="CDD" id="cd07344">
    <property type="entry name" value="M48_yhfN_like"/>
    <property type="match status" value="1"/>
</dbReference>
<dbReference type="Gene3D" id="3.30.2010.10">
    <property type="entry name" value="Metalloproteases ('zincins'), catalytic domain"/>
    <property type="match status" value="1"/>
</dbReference>
<dbReference type="Proteomes" id="UP000054323">
    <property type="component" value="Unassembled WGS sequence"/>
</dbReference>
<comment type="caution">
    <text evidence="2">The sequence shown here is derived from an EMBL/GenBank/DDBJ whole genome shotgun (WGS) entry which is preliminary data.</text>
</comment>
<name>A0A101GPH5_9EURY</name>
<dbReference type="PANTHER" id="PTHR30399:SF1">
    <property type="entry name" value="UTP PYROPHOSPHATASE"/>
    <property type="match status" value="1"/>
</dbReference>
<feature type="domain" description="YgjP-like metallopeptidase" evidence="1">
    <location>
        <begin position="21"/>
        <end position="209"/>
    </location>
</feature>
<dbReference type="EMBL" id="LGGD01000073">
    <property type="protein sequence ID" value="KUK62253.1"/>
    <property type="molecule type" value="Genomic_DNA"/>
</dbReference>
<evidence type="ECO:0000259" key="1">
    <source>
        <dbReference type="Pfam" id="PF01863"/>
    </source>
</evidence>
<protein>
    <recommendedName>
        <fullName evidence="1">YgjP-like metallopeptidase domain-containing protein</fullName>
    </recommendedName>
</protein>
<dbReference type="PATRIC" id="fig|2198.4.peg.1023"/>
<evidence type="ECO:0000313" key="3">
    <source>
        <dbReference type="Proteomes" id="UP000054323"/>
    </source>
</evidence>
<proteinExistence type="predicted"/>
<dbReference type="PANTHER" id="PTHR30399">
    <property type="entry name" value="UNCHARACTERIZED PROTEIN YGJP"/>
    <property type="match status" value="1"/>
</dbReference>
<accession>A0A101GPH5</accession>
<evidence type="ECO:0000313" key="2">
    <source>
        <dbReference type="EMBL" id="KUK62253.1"/>
    </source>
</evidence>
<dbReference type="AlphaFoldDB" id="A0A101GPH5"/>